<dbReference type="HOGENOM" id="CLU_3024750_0_0_7"/>
<organism evidence="1 2">
    <name type="scientific">Pseudodesulfovibrio piezophilus (strain DSM 21447 / JCM 15486 / C1TLV30)</name>
    <name type="common">Desulfovibrio piezophilus</name>
    <dbReference type="NCBI Taxonomy" id="1322246"/>
    <lineage>
        <taxon>Bacteria</taxon>
        <taxon>Pseudomonadati</taxon>
        <taxon>Thermodesulfobacteriota</taxon>
        <taxon>Desulfovibrionia</taxon>
        <taxon>Desulfovibrionales</taxon>
        <taxon>Desulfovibrionaceae</taxon>
    </lineage>
</organism>
<name>M1WWD6_PSEP2</name>
<dbReference type="Proteomes" id="UP000011724">
    <property type="component" value="Chromosome"/>
</dbReference>
<evidence type="ECO:0000313" key="2">
    <source>
        <dbReference type="Proteomes" id="UP000011724"/>
    </source>
</evidence>
<reference evidence="1 2" key="1">
    <citation type="journal article" date="2013" name="PLoS ONE">
        <title>The first genomic and proteomic characterization of a deep-sea sulfate reducer: insights into the piezophilic lifestyle of Desulfovibrio piezophilus.</title>
        <authorList>
            <person name="Pradel N."/>
            <person name="Ji B."/>
            <person name="Gimenez G."/>
            <person name="Talla E."/>
            <person name="Lenoble P."/>
            <person name="Garel M."/>
            <person name="Tamburini C."/>
            <person name="Fourquet P."/>
            <person name="Lebrun R."/>
            <person name="Bertin P."/>
            <person name="Denis Y."/>
            <person name="Pophillat M."/>
            <person name="Barbe V."/>
            <person name="Ollivier B."/>
            <person name="Dolla A."/>
        </authorList>
    </citation>
    <scope>NUCLEOTIDE SEQUENCE [LARGE SCALE GENOMIC DNA]</scope>
    <source>
        <strain evidence="2">DSM 10523 / SB164P1</strain>
    </source>
</reference>
<dbReference type="AlphaFoldDB" id="M1WWD6"/>
<proteinExistence type="predicted"/>
<protein>
    <submittedName>
        <fullName evidence="1">Uncharacterized protein</fullName>
    </submittedName>
</protein>
<dbReference type="EMBL" id="FO203427">
    <property type="protein sequence ID" value="CCH49083.1"/>
    <property type="molecule type" value="Genomic_DNA"/>
</dbReference>
<accession>M1WWD6</accession>
<keyword evidence="2" id="KW-1185">Reference proteome</keyword>
<dbReference type="STRING" id="1322246.BN4_11848"/>
<evidence type="ECO:0000313" key="1">
    <source>
        <dbReference type="EMBL" id="CCH49083.1"/>
    </source>
</evidence>
<sequence>MIFLQRDRPLLPLSAVPFDISLFLPLPNMLKLFRKSLKKHSAQCIKESPPMPVMP</sequence>
<gene>
    <name evidence="1" type="ordered locus">BN4_11848</name>
</gene>
<dbReference type="PATRIC" id="fig|879567.3.peg.1947"/>
<dbReference type="KEGG" id="dpi:BN4_11848"/>
<reference evidence="2" key="2">
    <citation type="journal article" date="2013" name="Stand. Genomic Sci.">
        <title>Complete genome sequence of Desulfocapsa sulfexigens, a marine deltaproteobacterium specialized in disproportionating inorganic sulfur compounds.</title>
        <authorList>
            <person name="Finster K.W."/>
            <person name="Kjeldsen K.U."/>
            <person name="Kube M."/>
            <person name="Reinhardt R."/>
            <person name="Mussmann M."/>
            <person name="Amann R."/>
            <person name="Schreiber L."/>
        </authorList>
    </citation>
    <scope>NUCLEOTIDE SEQUENCE [LARGE SCALE GENOMIC DNA]</scope>
    <source>
        <strain evidence="2">DSM 10523 / SB164P1</strain>
    </source>
</reference>